<evidence type="ECO:0000313" key="2">
    <source>
        <dbReference type="EMBL" id="KAK0449672.1"/>
    </source>
</evidence>
<comment type="caution">
    <text evidence="2">The sequence shown here is derived from an EMBL/GenBank/DDBJ whole genome shotgun (WGS) entry which is preliminary data.</text>
</comment>
<proteinExistence type="predicted"/>
<dbReference type="EMBL" id="JAUEPS010000038">
    <property type="protein sequence ID" value="KAK0449672.1"/>
    <property type="molecule type" value="Genomic_DNA"/>
</dbReference>
<organism evidence="2 3">
    <name type="scientific">Armillaria tabescens</name>
    <name type="common">Ringless honey mushroom</name>
    <name type="synonym">Agaricus tabescens</name>
    <dbReference type="NCBI Taxonomy" id="1929756"/>
    <lineage>
        <taxon>Eukaryota</taxon>
        <taxon>Fungi</taxon>
        <taxon>Dikarya</taxon>
        <taxon>Basidiomycota</taxon>
        <taxon>Agaricomycotina</taxon>
        <taxon>Agaricomycetes</taxon>
        <taxon>Agaricomycetidae</taxon>
        <taxon>Agaricales</taxon>
        <taxon>Marasmiineae</taxon>
        <taxon>Physalacriaceae</taxon>
        <taxon>Desarmillaria</taxon>
    </lineage>
</organism>
<dbReference type="Proteomes" id="UP001175211">
    <property type="component" value="Unassembled WGS sequence"/>
</dbReference>
<feature type="compositionally biased region" description="Acidic residues" evidence="1">
    <location>
        <begin position="270"/>
        <end position="286"/>
    </location>
</feature>
<dbReference type="RefSeq" id="XP_060326964.1">
    <property type="nucleotide sequence ID" value="XM_060479570.1"/>
</dbReference>
<dbReference type="GeneID" id="85363118"/>
<accession>A0AA39MWY1</accession>
<sequence length="286" mass="32942">MATERIFSFEAWQAVWQAVWQEFLKDIKTLHQRGIILNPPLFKVAGAYAAQAMIPTFRFTSDIDVIVSDAREIENLLAQYYPAKYCIDDGQTERNLYRKPGTPGSERSSWFPIDLITISSMPQEHPVISNMFSVYQISNRQHAFATLLDLIVLKLGAIFSTTRNRDKIPQDKLDLKTLVNYQNDVMRQVRRPKLDATECSGEDLHARYLYCYYDGPEVVRHVGSILCSWLYLSPGPRPNLLNARGRTVLRDYERGNERQRWESEHGDVSLSDDEGDISDDESDEDL</sequence>
<feature type="region of interest" description="Disordered" evidence="1">
    <location>
        <begin position="254"/>
        <end position="286"/>
    </location>
</feature>
<protein>
    <submittedName>
        <fullName evidence="2">Uncharacterized protein</fullName>
    </submittedName>
</protein>
<gene>
    <name evidence="2" type="ORF">EV420DRAFT_1707897</name>
</gene>
<evidence type="ECO:0000313" key="3">
    <source>
        <dbReference type="Proteomes" id="UP001175211"/>
    </source>
</evidence>
<keyword evidence="3" id="KW-1185">Reference proteome</keyword>
<name>A0AA39MWY1_ARMTA</name>
<reference evidence="2" key="1">
    <citation type="submission" date="2023-06" db="EMBL/GenBank/DDBJ databases">
        <authorList>
            <consortium name="Lawrence Berkeley National Laboratory"/>
            <person name="Ahrendt S."/>
            <person name="Sahu N."/>
            <person name="Indic B."/>
            <person name="Wong-Bajracharya J."/>
            <person name="Merenyi Z."/>
            <person name="Ke H.-M."/>
            <person name="Monk M."/>
            <person name="Kocsube S."/>
            <person name="Drula E."/>
            <person name="Lipzen A."/>
            <person name="Balint B."/>
            <person name="Henrissat B."/>
            <person name="Andreopoulos B."/>
            <person name="Martin F.M."/>
            <person name="Harder C.B."/>
            <person name="Rigling D."/>
            <person name="Ford K.L."/>
            <person name="Foster G.D."/>
            <person name="Pangilinan J."/>
            <person name="Papanicolaou A."/>
            <person name="Barry K."/>
            <person name="LaButti K."/>
            <person name="Viragh M."/>
            <person name="Koriabine M."/>
            <person name="Yan M."/>
            <person name="Riley R."/>
            <person name="Champramary S."/>
            <person name="Plett K.L."/>
            <person name="Tsai I.J."/>
            <person name="Slot J."/>
            <person name="Sipos G."/>
            <person name="Plett J."/>
            <person name="Nagy L.G."/>
            <person name="Grigoriev I.V."/>
        </authorList>
    </citation>
    <scope>NUCLEOTIDE SEQUENCE</scope>
    <source>
        <strain evidence="2">CCBAS 213</strain>
    </source>
</reference>
<evidence type="ECO:0000256" key="1">
    <source>
        <dbReference type="SAM" id="MobiDB-lite"/>
    </source>
</evidence>
<dbReference type="AlphaFoldDB" id="A0AA39MWY1"/>
<feature type="compositionally biased region" description="Basic and acidic residues" evidence="1">
    <location>
        <begin position="254"/>
        <end position="267"/>
    </location>
</feature>